<dbReference type="EMBL" id="BMMK01000072">
    <property type="protein sequence ID" value="GGM84437.1"/>
    <property type="molecule type" value="Genomic_DNA"/>
</dbReference>
<comment type="caution">
    <text evidence="2">The sequence shown here is derived from an EMBL/GenBank/DDBJ whole genome shotgun (WGS) entry which is preliminary data.</text>
</comment>
<dbReference type="AlphaFoldDB" id="A0A8J3CJ12"/>
<gene>
    <name evidence="2" type="ORF">GCM10012275_63900</name>
</gene>
<keyword evidence="3" id="KW-1185">Reference proteome</keyword>
<dbReference type="SUPFAM" id="SSF81606">
    <property type="entry name" value="PP2C-like"/>
    <property type="match status" value="1"/>
</dbReference>
<dbReference type="Proteomes" id="UP000637578">
    <property type="component" value="Unassembled WGS sequence"/>
</dbReference>
<name>A0A8J3CJ12_9PSEU</name>
<dbReference type="Gene3D" id="3.60.40.10">
    <property type="entry name" value="PPM-type phosphatase domain"/>
    <property type="match status" value="1"/>
</dbReference>
<reference evidence="2" key="1">
    <citation type="journal article" date="2014" name="Int. J. Syst. Evol. Microbiol.">
        <title>Complete genome sequence of Corynebacterium casei LMG S-19264T (=DSM 44701T), isolated from a smear-ripened cheese.</title>
        <authorList>
            <consortium name="US DOE Joint Genome Institute (JGI-PGF)"/>
            <person name="Walter F."/>
            <person name="Albersmeier A."/>
            <person name="Kalinowski J."/>
            <person name="Ruckert C."/>
        </authorList>
    </citation>
    <scope>NUCLEOTIDE SEQUENCE</scope>
    <source>
        <strain evidence="2">CGMCC 4.5737</strain>
    </source>
</reference>
<dbReference type="RefSeq" id="WP_189062170.1">
    <property type="nucleotide sequence ID" value="NZ_BMMK01000072.1"/>
</dbReference>
<evidence type="ECO:0000313" key="3">
    <source>
        <dbReference type="Proteomes" id="UP000637578"/>
    </source>
</evidence>
<organism evidence="2 3">
    <name type="scientific">Longimycelium tulufanense</name>
    <dbReference type="NCBI Taxonomy" id="907463"/>
    <lineage>
        <taxon>Bacteria</taxon>
        <taxon>Bacillati</taxon>
        <taxon>Actinomycetota</taxon>
        <taxon>Actinomycetes</taxon>
        <taxon>Pseudonocardiales</taxon>
        <taxon>Pseudonocardiaceae</taxon>
        <taxon>Longimycelium</taxon>
    </lineage>
</organism>
<evidence type="ECO:0000313" key="2">
    <source>
        <dbReference type="EMBL" id="GGM84437.1"/>
    </source>
</evidence>
<dbReference type="InterPro" id="IPR036457">
    <property type="entry name" value="PPM-type-like_dom_sf"/>
</dbReference>
<dbReference type="InterPro" id="IPR001932">
    <property type="entry name" value="PPM-type_phosphatase-like_dom"/>
</dbReference>
<sequence>MITARVGVATEKGPRRPLNADACAHVVHGDRLALAVVDGTGSTPEVADFARTAAATAAYVAARRTPVHGVLAAHELCADLATDYPSPSGAIVVATSEPGGEWRVAWAGDCMAWKLDPTGQVRRCTDPHTLGERLRSEGTPEDQARKVDHQLTNGLGRIDRYGLDAVEIAAAPVLVLTSDGFDLAADAMATLLRQHPDDPQTAAEALVKTAPRRNRDDVVVLVAHHPEPHTTTTHEEVT</sequence>
<accession>A0A8J3CJ12</accession>
<feature type="domain" description="PPM-type phosphatase" evidence="1">
    <location>
        <begin position="5"/>
        <end position="225"/>
    </location>
</feature>
<reference evidence="2" key="2">
    <citation type="submission" date="2020-09" db="EMBL/GenBank/DDBJ databases">
        <authorList>
            <person name="Sun Q."/>
            <person name="Zhou Y."/>
        </authorList>
    </citation>
    <scope>NUCLEOTIDE SEQUENCE</scope>
    <source>
        <strain evidence="2">CGMCC 4.5737</strain>
    </source>
</reference>
<evidence type="ECO:0000259" key="1">
    <source>
        <dbReference type="PROSITE" id="PS51746"/>
    </source>
</evidence>
<dbReference type="PROSITE" id="PS51746">
    <property type="entry name" value="PPM_2"/>
    <property type="match status" value="1"/>
</dbReference>
<proteinExistence type="predicted"/>
<protein>
    <recommendedName>
        <fullName evidence="1">PPM-type phosphatase domain-containing protein</fullName>
    </recommendedName>
</protein>